<dbReference type="Gene3D" id="1.10.8.80">
    <property type="entry name" value="Magnesium chelatase subunit I, C-Terminal domain"/>
    <property type="match status" value="1"/>
</dbReference>
<dbReference type="SUPFAM" id="SSF52540">
    <property type="entry name" value="P-loop containing nucleoside triphosphate hydrolases"/>
    <property type="match status" value="1"/>
</dbReference>
<gene>
    <name evidence="5" type="ORF">GWP43_06140</name>
</gene>
<reference evidence="5 6" key="1">
    <citation type="submission" date="2020-01" db="EMBL/GenBank/DDBJ databases">
        <title>Complete genome sequence of a human oral phylogroup 1 Treponema sp. strain ATCC 700766, originally isolated from periodontitis dental plaque.</title>
        <authorList>
            <person name="Chan Y."/>
            <person name="Huo Y.-B."/>
            <person name="Yu X.-L."/>
            <person name="Zeng H."/>
            <person name="Leung W.-K."/>
            <person name="Watt R.M."/>
        </authorList>
    </citation>
    <scope>NUCLEOTIDE SEQUENCE [LARGE SCALE GENOMIC DNA]</scope>
    <source>
        <strain evidence="5 6">OMZ 804</strain>
    </source>
</reference>
<evidence type="ECO:0000259" key="4">
    <source>
        <dbReference type="SMART" id="SM00382"/>
    </source>
</evidence>
<feature type="domain" description="AAA+ ATPase" evidence="4">
    <location>
        <begin position="39"/>
        <end position="180"/>
    </location>
</feature>
<keyword evidence="2" id="KW-0067">ATP-binding</keyword>
<evidence type="ECO:0000256" key="1">
    <source>
        <dbReference type="ARBA" id="ARBA00022741"/>
    </source>
</evidence>
<dbReference type="InterPro" id="IPR011703">
    <property type="entry name" value="ATPase_AAA-3"/>
</dbReference>
<dbReference type="InterPro" id="IPR003593">
    <property type="entry name" value="AAA+_ATPase"/>
</dbReference>
<dbReference type="AlphaFoldDB" id="A0A6P1Y0F6"/>
<evidence type="ECO:0000256" key="3">
    <source>
        <dbReference type="ARBA" id="ARBA00061607"/>
    </source>
</evidence>
<dbReference type="Gene3D" id="3.40.50.300">
    <property type="entry name" value="P-loop containing nucleotide triphosphate hydrolases"/>
    <property type="match status" value="1"/>
</dbReference>
<evidence type="ECO:0000313" key="6">
    <source>
        <dbReference type="Proteomes" id="UP000464374"/>
    </source>
</evidence>
<name>A0A6P1Y0F6_9SPIR</name>
<dbReference type="PANTHER" id="PTHR42759">
    <property type="entry name" value="MOXR FAMILY PROTEIN"/>
    <property type="match status" value="1"/>
</dbReference>
<dbReference type="GO" id="GO:0005524">
    <property type="term" value="F:ATP binding"/>
    <property type="evidence" value="ECO:0007669"/>
    <property type="project" value="UniProtKB-KW"/>
</dbReference>
<evidence type="ECO:0000256" key="2">
    <source>
        <dbReference type="ARBA" id="ARBA00022840"/>
    </source>
</evidence>
<comment type="similarity">
    <text evidence="3">Belongs to the MoxR family.</text>
</comment>
<dbReference type="PIRSF" id="PIRSF002849">
    <property type="entry name" value="AAA_ATPase_chaperone_MoxR_prd"/>
    <property type="match status" value="1"/>
</dbReference>
<dbReference type="KEGG" id="trz:GWP43_06140"/>
<organism evidence="5 6">
    <name type="scientific">Treponema vincentii</name>
    <dbReference type="NCBI Taxonomy" id="69710"/>
    <lineage>
        <taxon>Bacteria</taxon>
        <taxon>Pseudomonadati</taxon>
        <taxon>Spirochaetota</taxon>
        <taxon>Spirochaetia</taxon>
        <taxon>Spirochaetales</taxon>
        <taxon>Treponemataceae</taxon>
        <taxon>Treponema</taxon>
    </lineage>
</organism>
<sequence length="333" mass="36915">MESLPTEVLQRVAAFKQQMAVSVIGQEQLIDDILVAYIAGGHVLLEGAPGLAKTLTVRTFAELSQLSFKRIQFTPDLLPADLTGTLIFDSTAHRFAVRKGPLFAHVVLADEINRAPAKVQSALLEAMAEGQVTIGETSYPLPTPFFVLATQNPIEQEGTYPLPEAELDRFLFKLFVPYPKPADELIIMLKSENITASVKKMQTPETEAILSVDMLHTIRKSAEAVRCTEGLHEYIISLVTATRPIIEKREELPRGSYLSYITVGASPRASIALYRCSKIRAFLNGRDYVLPEDIKTLAYPILRHRLKLSYEASAENISADEIIAELLELIPQP</sequence>
<dbReference type="Pfam" id="PF07726">
    <property type="entry name" value="AAA_3"/>
    <property type="match status" value="1"/>
</dbReference>
<dbReference type="SMART" id="SM00382">
    <property type="entry name" value="AAA"/>
    <property type="match status" value="1"/>
</dbReference>
<evidence type="ECO:0000313" key="5">
    <source>
        <dbReference type="EMBL" id="QHX43095.1"/>
    </source>
</evidence>
<accession>A0A6P1Y0F6</accession>
<dbReference type="InterPro" id="IPR050764">
    <property type="entry name" value="CbbQ/NirQ/NorQ/GpvN"/>
</dbReference>
<dbReference type="Pfam" id="PF17863">
    <property type="entry name" value="AAA_lid_2"/>
    <property type="match status" value="1"/>
</dbReference>
<dbReference type="GO" id="GO:0016887">
    <property type="term" value="F:ATP hydrolysis activity"/>
    <property type="evidence" value="ECO:0007669"/>
    <property type="project" value="InterPro"/>
</dbReference>
<dbReference type="InterPro" id="IPR041628">
    <property type="entry name" value="ChlI/MoxR_AAA_lid"/>
</dbReference>
<proteinExistence type="inferred from homology"/>
<dbReference type="RefSeq" id="WP_162663425.1">
    <property type="nucleotide sequence ID" value="NZ_CP048020.1"/>
</dbReference>
<dbReference type="Proteomes" id="UP000464374">
    <property type="component" value="Chromosome"/>
</dbReference>
<dbReference type="FunFam" id="3.40.50.300:FF:000640">
    <property type="entry name" value="MoxR family ATPase"/>
    <property type="match status" value="1"/>
</dbReference>
<dbReference type="EMBL" id="CP048020">
    <property type="protein sequence ID" value="QHX43095.1"/>
    <property type="molecule type" value="Genomic_DNA"/>
</dbReference>
<dbReference type="PANTHER" id="PTHR42759:SF1">
    <property type="entry name" value="MAGNESIUM-CHELATASE SUBUNIT CHLD"/>
    <property type="match status" value="1"/>
</dbReference>
<dbReference type="InterPro" id="IPR027417">
    <property type="entry name" value="P-loop_NTPase"/>
</dbReference>
<protein>
    <submittedName>
        <fullName evidence="5">MoxR family ATPase</fullName>
    </submittedName>
</protein>
<keyword evidence="1" id="KW-0547">Nucleotide-binding</keyword>